<evidence type="ECO:0000313" key="3">
    <source>
        <dbReference type="Proteomes" id="UP001139353"/>
    </source>
</evidence>
<keyword evidence="3" id="KW-1185">Reference proteome</keyword>
<dbReference type="InterPro" id="IPR003018">
    <property type="entry name" value="GAF"/>
</dbReference>
<dbReference type="SUPFAM" id="SSF55781">
    <property type="entry name" value="GAF domain-like"/>
    <property type="match status" value="1"/>
</dbReference>
<name>A0A9X1YP92_9BURK</name>
<sequence length="176" mass="19969">MKPTFNFHHLMRDHSLAVDLGRMTETDAATAVARAIQQTLACARVNFWNVSGPVGQRAMRRITGYDGRAARVLAEPLELRETTGEFFRQLHDNGCYVCPDAATDPILREIFRTYLQPTRGVTMIVAAFYLDEKTWGMISCVHDAPRRWTAEEITALRKCASELSRRRAQVLDVQGR</sequence>
<dbReference type="Proteomes" id="UP001139353">
    <property type="component" value="Unassembled WGS sequence"/>
</dbReference>
<gene>
    <name evidence="2" type="ORF">LPC04_23285</name>
</gene>
<comment type="caution">
    <text evidence="2">The sequence shown here is derived from an EMBL/GenBank/DDBJ whole genome shotgun (WGS) entry which is preliminary data.</text>
</comment>
<organism evidence="2 3">
    <name type="scientific">Scleromatobacter humisilvae</name>
    <dbReference type="NCBI Taxonomy" id="2897159"/>
    <lineage>
        <taxon>Bacteria</taxon>
        <taxon>Pseudomonadati</taxon>
        <taxon>Pseudomonadota</taxon>
        <taxon>Betaproteobacteria</taxon>
        <taxon>Burkholderiales</taxon>
        <taxon>Sphaerotilaceae</taxon>
        <taxon>Scleromatobacter</taxon>
    </lineage>
</organism>
<reference evidence="2" key="1">
    <citation type="submission" date="2021-11" db="EMBL/GenBank/DDBJ databases">
        <title>BS-T2-15 a new species belonging to the Comamonadaceae family isolated from the soil of a French oak forest.</title>
        <authorList>
            <person name="Mieszkin S."/>
            <person name="Alain K."/>
        </authorList>
    </citation>
    <scope>NUCLEOTIDE SEQUENCE</scope>
    <source>
        <strain evidence="2">BS-T2-15</strain>
    </source>
</reference>
<dbReference type="Gene3D" id="3.30.450.40">
    <property type="match status" value="1"/>
</dbReference>
<dbReference type="InterPro" id="IPR029016">
    <property type="entry name" value="GAF-like_dom_sf"/>
</dbReference>
<dbReference type="RefSeq" id="WP_275684690.1">
    <property type="nucleotide sequence ID" value="NZ_JAJLJH010000009.1"/>
</dbReference>
<protein>
    <submittedName>
        <fullName evidence="2">GAF domain-containing protein</fullName>
    </submittedName>
</protein>
<dbReference type="Pfam" id="PF01590">
    <property type="entry name" value="GAF"/>
    <property type="match status" value="1"/>
</dbReference>
<proteinExistence type="predicted"/>
<dbReference type="EMBL" id="JAJLJH010000009">
    <property type="protein sequence ID" value="MCK9688645.1"/>
    <property type="molecule type" value="Genomic_DNA"/>
</dbReference>
<accession>A0A9X1YP92</accession>
<dbReference type="AlphaFoldDB" id="A0A9X1YP92"/>
<evidence type="ECO:0000313" key="2">
    <source>
        <dbReference type="EMBL" id="MCK9688645.1"/>
    </source>
</evidence>
<evidence type="ECO:0000259" key="1">
    <source>
        <dbReference type="Pfam" id="PF01590"/>
    </source>
</evidence>
<feature type="domain" description="GAF" evidence="1">
    <location>
        <begin position="28"/>
        <end position="164"/>
    </location>
</feature>